<organism evidence="2">
    <name type="scientific">Tanacetum cinerariifolium</name>
    <name type="common">Dalmatian daisy</name>
    <name type="synonym">Chrysanthemum cinerariifolium</name>
    <dbReference type="NCBI Taxonomy" id="118510"/>
    <lineage>
        <taxon>Eukaryota</taxon>
        <taxon>Viridiplantae</taxon>
        <taxon>Streptophyta</taxon>
        <taxon>Embryophyta</taxon>
        <taxon>Tracheophyta</taxon>
        <taxon>Spermatophyta</taxon>
        <taxon>Magnoliopsida</taxon>
        <taxon>eudicotyledons</taxon>
        <taxon>Gunneridae</taxon>
        <taxon>Pentapetalae</taxon>
        <taxon>asterids</taxon>
        <taxon>campanulids</taxon>
        <taxon>Asterales</taxon>
        <taxon>Asteraceae</taxon>
        <taxon>Asteroideae</taxon>
        <taxon>Anthemideae</taxon>
        <taxon>Anthemidinae</taxon>
        <taxon>Tanacetum</taxon>
    </lineage>
</organism>
<dbReference type="Pfam" id="PF07727">
    <property type="entry name" value="RVT_2"/>
    <property type="match status" value="1"/>
</dbReference>
<evidence type="ECO:0000259" key="1">
    <source>
        <dbReference type="Pfam" id="PF07727"/>
    </source>
</evidence>
<feature type="domain" description="Reverse transcriptase Ty1/copia-type" evidence="1">
    <location>
        <begin position="7"/>
        <end position="102"/>
    </location>
</feature>
<gene>
    <name evidence="2" type="ORF">Tci_486033</name>
</gene>
<name>A0A699I6N1_TANCI</name>
<sequence length="202" mass="23284">MQEELNEFKHLEARLVAHGYRQQEGIDFKESFAHVDRLEAVWIFLVFVAHMNMIVYQMEVKMAFLNEILSEEVYVSQPDGFVDPDNPNHMYILKNALYGLKIDSLRMISQSPRATVDTPMVEKSKLDKDLQRKVIDPTHYRGMVGTLMYLTSSRPDLDSSIALTAFAYADHMGCQDTRRSTSRRMRSFTPEALKELADEAAQ</sequence>
<dbReference type="AlphaFoldDB" id="A0A699I6N1"/>
<reference evidence="2" key="1">
    <citation type="journal article" date="2019" name="Sci. Rep.">
        <title>Draft genome of Tanacetum cinerariifolium, the natural source of mosquito coil.</title>
        <authorList>
            <person name="Yamashiro T."/>
            <person name="Shiraishi A."/>
            <person name="Satake H."/>
            <person name="Nakayama K."/>
        </authorList>
    </citation>
    <scope>NUCLEOTIDE SEQUENCE</scope>
</reference>
<dbReference type="EMBL" id="BKCJ010245097">
    <property type="protein sequence ID" value="GEZ14060.1"/>
    <property type="molecule type" value="Genomic_DNA"/>
</dbReference>
<dbReference type="PANTHER" id="PTHR11439:SF495">
    <property type="entry name" value="REVERSE TRANSCRIPTASE, RNA-DEPENDENT DNA POLYMERASE-RELATED"/>
    <property type="match status" value="1"/>
</dbReference>
<proteinExistence type="predicted"/>
<dbReference type="InterPro" id="IPR013103">
    <property type="entry name" value="RVT_2"/>
</dbReference>
<dbReference type="PANTHER" id="PTHR11439">
    <property type="entry name" value="GAG-POL-RELATED RETROTRANSPOSON"/>
    <property type="match status" value="1"/>
</dbReference>
<accession>A0A699I6N1</accession>
<evidence type="ECO:0000313" key="2">
    <source>
        <dbReference type="EMBL" id="GEZ14060.1"/>
    </source>
</evidence>
<protein>
    <submittedName>
        <fullName evidence="2">Copia protein</fullName>
    </submittedName>
</protein>
<comment type="caution">
    <text evidence="2">The sequence shown here is derived from an EMBL/GenBank/DDBJ whole genome shotgun (WGS) entry which is preliminary data.</text>
</comment>